<dbReference type="AlphaFoldDB" id="A0A562JIE4"/>
<dbReference type="EMBL" id="VLKH01000002">
    <property type="protein sequence ID" value="TWH82735.1"/>
    <property type="molecule type" value="Genomic_DNA"/>
</dbReference>
<comment type="caution">
    <text evidence="1">The sequence shown here is derived from an EMBL/GenBank/DDBJ whole genome shotgun (WGS) entry which is preliminary data.</text>
</comment>
<organism evidence="1 2">
    <name type="scientific">Sedimentibacter saalensis</name>
    <dbReference type="NCBI Taxonomy" id="130788"/>
    <lineage>
        <taxon>Bacteria</taxon>
        <taxon>Bacillati</taxon>
        <taxon>Bacillota</taxon>
        <taxon>Tissierellia</taxon>
        <taxon>Sedimentibacter</taxon>
    </lineage>
</organism>
<dbReference type="InterPro" id="IPR045751">
    <property type="entry name" value="DUF6179"/>
</dbReference>
<sequence>MNNIEKLIHINRQKLNEEFYFRSLIEEAASLGMIDEEDVENVQYQCLELLKHRIEKLNQGESSSVRVEIAEKIMTSNLYTVGIWLKTMDNADEAIKEIKKTNISLIYEKGRKRIHTKLNSARHIHMMVLKNLLKTDNYTYNATLNDGINGFFKIYNPDYEAHEIRITADYPLSIPVNNLAGIEFVLKYLENIYYENMFCACFSAEDIEHVMFGYSEDYKHLVINIYEIVLIVAIGCKIAGKKAFDLNIMPVHRKITADKLFLKSEEEIEKIVINASEELEEELNINNIYMKQYIKNSLPKVISSIINTVKLSTYEHVFISKKFQELNRKFKFDYGIKMEDELYRSTVQEITQCRYSSDKLLIIKRKIKSMADMEDLLLEDELSENEINAVLQGLDMIETAALARRHDFREENKSDFSIEELKLRNCLENYITMQEENQKRLLLKTMDLMED</sequence>
<accession>A0A562JIE4</accession>
<dbReference type="RefSeq" id="WP_145080838.1">
    <property type="nucleotide sequence ID" value="NZ_VLKH01000002.1"/>
</dbReference>
<keyword evidence="2" id="KW-1185">Reference proteome</keyword>
<evidence type="ECO:0000313" key="2">
    <source>
        <dbReference type="Proteomes" id="UP000315343"/>
    </source>
</evidence>
<dbReference type="Pfam" id="PF19677">
    <property type="entry name" value="DUF6179"/>
    <property type="match status" value="1"/>
</dbReference>
<reference evidence="1 2" key="1">
    <citation type="submission" date="2019-07" db="EMBL/GenBank/DDBJ databases">
        <title>Genomic Encyclopedia of Type Strains, Phase I: the one thousand microbial genomes (KMG-I) project.</title>
        <authorList>
            <person name="Kyrpides N."/>
        </authorList>
    </citation>
    <scope>NUCLEOTIDE SEQUENCE [LARGE SCALE GENOMIC DNA]</scope>
    <source>
        <strain evidence="1 2">DSM 13558</strain>
    </source>
</reference>
<dbReference type="Proteomes" id="UP000315343">
    <property type="component" value="Unassembled WGS sequence"/>
</dbReference>
<protein>
    <submittedName>
        <fullName evidence="1">Uncharacterized protein</fullName>
    </submittedName>
</protein>
<dbReference type="OrthoDB" id="3173587at2"/>
<name>A0A562JIE4_9FIRM</name>
<evidence type="ECO:0000313" key="1">
    <source>
        <dbReference type="EMBL" id="TWH82735.1"/>
    </source>
</evidence>
<gene>
    <name evidence="1" type="ORF">LY60_01041</name>
</gene>
<proteinExistence type="predicted"/>